<dbReference type="InterPro" id="IPR005174">
    <property type="entry name" value="KIB1-4_b-propeller"/>
</dbReference>
<sequence>MIPSMRRAKRPRPLGDLPRNWADLGDGPAGLIAELALATDVADYVRFRAVCRPWRRCSPDPCAGGLDCRFLPRRWIMIDKAVAGPRRHRFLNVSTGERIHMDILEFAQHKLLALTPEGLLLLLHEPTLAARLLNPLTRQLTDLPPATALFTPQQHRHRALGFKTELDVTGVGLFVAAATADASTVSVAISFCRPRVIAVAKPGDESWTVVEYDEHMDSALPFAGRFYCATWKGVMVLDMGSDQQPPRLQMVADRREAFFFVHMSESLHLVDNGGELMLVHRRMRRNHYVEFHRQYDAYKVDLEAGALVRAKGFNGRAVFIGMHRAISVSAQATFLSVKADTVYKCGVRTEAYNIAHGSRCGRITDAEVNFLAHCIQGVGKQLA</sequence>
<reference evidence="2" key="1">
    <citation type="journal article" date="2011" name="Plant Physiol.">
        <title>Comprehensive sequence analysis of 24,783 barley full-length cDNAs derived from 12 clone libraries.</title>
        <authorList>
            <person name="Matsumoto T."/>
            <person name="Tanaka T."/>
            <person name="Sakai H."/>
            <person name="Amano N."/>
            <person name="Kanamori H."/>
            <person name="Kurita K."/>
            <person name="Kikuta A."/>
            <person name="Kamiya K."/>
            <person name="Yamamoto M."/>
            <person name="Ikawa H."/>
            <person name="Fujii N."/>
            <person name="Hori K."/>
            <person name="Itoh T."/>
            <person name="Sato K."/>
        </authorList>
    </citation>
    <scope>NUCLEOTIDE SEQUENCE</scope>
    <source>
        <tissue evidence="2">Shoot and root</tissue>
    </source>
</reference>
<feature type="domain" description="KIB1-4 beta-propeller" evidence="1">
    <location>
        <begin position="101"/>
        <end position="345"/>
    </location>
</feature>
<proteinExistence type="evidence at transcript level"/>
<name>F2DTG6_HORVV</name>
<evidence type="ECO:0000313" key="2">
    <source>
        <dbReference type="EMBL" id="BAJ98387.1"/>
    </source>
</evidence>
<accession>F2DTG6</accession>
<evidence type="ECO:0000259" key="1">
    <source>
        <dbReference type="Pfam" id="PF03478"/>
    </source>
</evidence>
<dbReference type="EMBL" id="AK367184">
    <property type="protein sequence ID" value="BAJ98387.1"/>
    <property type="molecule type" value="mRNA"/>
</dbReference>
<dbReference type="Pfam" id="PF03478">
    <property type="entry name" value="Beta-prop_KIB1-4"/>
    <property type="match status" value="1"/>
</dbReference>
<dbReference type="PANTHER" id="PTHR33165">
    <property type="entry name" value="F-BOX DOMAIN CONTAINING PROTEIN-LIKE-RELATED"/>
    <property type="match status" value="1"/>
</dbReference>
<dbReference type="PANTHER" id="PTHR33165:SF57">
    <property type="entry name" value="OS10G0568000 PROTEIN"/>
    <property type="match status" value="1"/>
</dbReference>
<organism evidence="2">
    <name type="scientific">Hordeum vulgare subsp. vulgare</name>
    <name type="common">Domesticated barley</name>
    <dbReference type="NCBI Taxonomy" id="112509"/>
    <lineage>
        <taxon>Eukaryota</taxon>
        <taxon>Viridiplantae</taxon>
        <taxon>Streptophyta</taxon>
        <taxon>Embryophyta</taxon>
        <taxon>Tracheophyta</taxon>
        <taxon>Spermatophyta</taxon>
        <taxon>Magnoliopsida</taxon>
        <taxon>Liliopsida</taxon>
        <taxon>Poales</taxon>
        <taxon>Poaceae</taxon>
        <taxon>BOP clade</taxon>
        <taxon>Pooideae</taxon>
        <taxon>Triticodae</taxon>
        <taxon>Triticeae</taxon>
        <taxon>Hordeinae</taxon>
        <taxon>Hordeum</taxon>
    </lineage>
</organism>
<dbReference type="AlphaFoldDB" id="F2DTG6"/>
<protein>
    <submittedName>
        <fullName evidence="2">Predicted protein</fullName>
    </submittedName>
</protein>